<dbReference type="EMBL" id="CAADRP010000335">
    <property type="protein sequence ID" value="VFU26924.1"/>
    <property type="molecule type" value="Genomic_DNA"/>
</dbReference>
<dbReference type="AlphaFoldDB" id="A0A6N2KFH6"/>
<proteinExistence type="predicted"/>
<accession>A0A6N2KFH6</accession>
<evidence type="ECO:0000313" key="1">
    <source>
        <dbReference type="EMBL" id="VFU26924.1"/>
    </source>
</evidence>
<reference evidence="1" key="1">
    <citation type="submission" date="2019-03" db="EMBL/GenBank/DDBJ databases">
        <authorList>
            <person name="Mank J."/>
            <person name="Almeida P."/>
        </authorList>
    </citation>
    <scope>NUCLEOTIDE SEQUENCE</scope>
    <source>
        <strain evidence="1">78183</strain>
    </source>
</reference>
<sequence length="88" mass="9755">MELSGIILQIEATSSSRHSPLLKIMKELTANSSKDELGPVSLTNMMTTKGVAENHDKEIAISVFPLIFTHIPNIITLIYSHPKHYITP</sequence>
<name>A0A6N2KFH6_SALVM</name>
<organism evidence="1">
    <name type="scientific">Salix viminalis</name>
    <name type="common">Common osier</name>
    <name type="synonym">Basket willow</name>
    <dbReference type="NCBI Taxonomy" id="40686"/>
    <lineage>
        <taxon>Eukaryota</taxon>
        <taxon>Viridiplantae</taxon>
        <taxon>Streptophyta</taxon>
        <taxon>Embryophyta</taxon>
        <taxon>Tracheophyta</taxon>
        <taxon>Spermatophyta</taxon>
        <taxon>Magnoliopsida</taxon>
        <taxon>eudicotyledons</taxon>
        <taxon>Gunneridae</taxon>
        <taxon>Pentapetalae</taxon>
        <taxon>rosids</taxon>
        <taxon>fabids</taxon>
        <taxon>Malpighiales</taxon>
        <taxon>Salicaceae</taxon>
        <taxon>Saliceae</taxon>
        <taxon>Salix</taxon>
    </lineage>
</organism>
<gene>
    <name evidence="1" type="ORF">SVIM_LOCUS77155</name>
</gene>
<protein>
    <submittedName>
        <fullName evidence="1">Uncharacterized protein</fullName>
    </submittedName>
</protein>